<organism evidence="2 3">
    <name type="scientific">Phyllosticta capitalensis</name>
    <dbReference type="NCBI Taxonomy" id="121624"/>
    <lineage>
        <taxon>Eukaryota</taxon>
        <taxon>Fungi</taxon>
        <taxon>Dikarya</taxon>
        <taxon>Ascomycota</taxon>
        <taxon>Pezizomycotina</taxon>
        <taxon>Dothideomycetes</taxon>
        <taxon>Dothideomycetes incertae sedis</taxon>
        <taxon>Botryosphaeriales</taxon>
        <taxon>Phyllostictaceae</taxon>
        <taxon>Phyllosticta</taxon>
    </lineage>
</organism>
<name>A0ABR1Z258_9PEZI</name>
<feature type="compositionally biased region" description="Acidic residues" evidence="1">
    <location>
        <begin position="244"/>
        <end position="262"/>
    </location>
</feature>
<evidence type="ECO:0000256" key="1">
    <source>
        <dbReference type="SAM" id="MobiDB-lite"/>
    </source>
</evidence>
<evidence type="ECO:0000313" key="3">
    <source>
        <dbReference type="Proteomes" id="UP001492380"/>
    </source>
</evidence>
<comment type="caution">
    <text evidence="2">The sequence shown here is derived from an EMBL/GenBank/DDBJ whole genome shotgun (WGS) entry which is preliminary data.</text>
</comment>
<feature type="region of interest" description="Disordered" evidence="1">
    <location>
        <begin position="244"/>
        <end position="272"/>
    </location>
</feature>
<evidence type="ECO:0000313" key="2">
    <source>
        <dbReference type="EMBL" id="KAK8246473.1"/>
    </source>
</evidence>
<sequence length="384" mass="44620">MSQNSSTWKKKIPPEAPAKHPSKNRSKKGSRKKSIPYLPNEIIDNILSFCTRKTTLQSARLVSHAFSELAGRYLFKQIKVEPFTERDVVRLRNIAHTERLAPHVRELALFYHGHGRTISNVPDDDLFFLVRHRKWSPGRHLNLLRRRHDFSRIWRLLLSVRRLPNVESVRRHRHDLRRFDLDTEDDVLTLMLMALGEPLYGSPDSFRMLVTVDLHWSRKHTWVAPHYWHHALCYDSDSEDSNIDYYDSEQDDSGQSEPELGDSESVANNEPSASGKWPWFGLIKRLRLVNTAWPQEMEFHNEEEEGSLTNECSGSKNALESLTLDFIPSDLETLQGKPRDFFRSNALLAYEGFSYSPRLTRLELSRLTTAAATLLRFLRNTSTL</sequence>
<feature type="compositionally biased region" description="Basic residues" evidence="1">
    <location>
        <begin position="20"/>
        <end position="34"/>
    </location>
</feature>
<keyword evidence="3" id="KW-1185">Reference proteome</keyword>
<protein>
    <recommendedName>
        <fullName evidence="4">F-box domain-containing protein</fullName>
    </recommendedName>
</protein>
<feature type="region of interest" description="Disordered" evidence="1">
    <location>
        <begin position="1"/>
        <end position="34"/>
    </location>
</feature>
<gene>
    <name evidence="2" type="ORF">HDK90DRAFT_11845</name>
</gene>
<proteinExistence type="predicted"/>
<reference evidence="2 3" key="1">
    <citation type="submission" date="2024-04" db="EMBL/GenBank/DDBJ databases">
        <title>Phyllosticta paracitricarpa is synonymous to the EU quarantine fungus P. citricarpa based on phylogenomic analyses.</title>
        <authorList>
            <consortium name="Lawrence Berkeley National Laboratory"/>
            <person name="Van Ingen-Buijs V.A."/>
            <person name="Van Westerhoven A.C."/>
            <person name="Haridas S."/>
            <person name="Skiadas P."/>
            <person name="Martin F."/>
            <person name="Groenewald J.Z."/>
            <person name="Crous P.W."/>
            <person name="Seidl M.F."/>
        </authorList>
    </citation>
    <scope>NUCLEOTIDE SEQUENCE [LARGE SCALE GENOMIC DNA]</scope>
    <source>
        <strain evidence="2 3">CBS 123374</strain>
    </source>
</reference>
<dbReference type="EMBL" id="JBBWRZ010000001">
    <property type="protein sequence ID" value="KAK8246473.1"/>
    <property type="molecule type" value="Genomic_DNA"/>
</dbReference>
<dbReference type="Proteomes" id="UP001492380">
    <property type="component" value="Unassembled WGS sequence"/>
</dbReference>
<evidence type="ECO:0008006" key="4">
    <source>
        <dbReference type="Google" id="ProtNLM"/>
    </source>
</evidence>
<accession>A0ABR1Z258</accession>